<dbReference type="InterPro" id="IPR000160">
    <property type="entry name" value="GGDEF_dom"/>
</dbReference>
<evidence type="ECO:0000256" key="2">
    <source>
        <dbReference type="ARBA" id="ARBA00022475"/>
    </source>
</evidence>
<dbReference type="OrthoDB" id="9814866at2"/>
<dbReference type="InterPro" id="IPR013656">
    <property type="entry name" value="PAS_4"/>
</dbReference>
<dbReference type="InterPro" id="IPR029151">
    <property type="entry name" value="Sensor-like_sf"/>
</dbReference>
<dbReference type="CDD" id="cd18774">
    <property type="entry name" value="PDC2_HK_sensor"/>
    <property type="match status" value="1"/>
</dbReference>
<dbReference type="InterPro" id="IPR013767">
    <property type="entry name" value="PAS_fold"/>
</dbReference>
<evidence type="ECO:0000256" key="11">
    <source>
        <dbReference type="ARBA" id="ARBA00023136"/>
    </source>
</evidence>
<proteinExistence type="predicted"/>
<dbReference type="Gene3D" id="3.30.70.270">
    <property type="match status" value="1"/>
</dbReference>
<dbReference type="GO" id="GO:0016301">
    <property type="term" value="F:kinase activity"/>
    <property type="evidence" value="ECO:0007669"/>
    <property type="project" value="UniProtKB-KW"/>
</dbReference>
<dbReference type="PANTHER" id="PTHR44757:SF2">
    <property type="entry name" value="BIOFILM ARCHITECTURE MAINTENANCE PROTEIN MBAA"/>
    <property type="match status" value="1"/>
</dbReference>
<dbReference type="InterPro" id="IPR033479">
    <property type="entry name" value="dCache_1"/>
</dbReference>
<dbReference type="NCBIfam" id="TIGR00229">
    <property type="entry name" value="sensory_box"/>
    <property type="match status" value="2"/>
</dbReference>
<feature type="domain" description="GGDEF" evidence="14">
    <location>
        <begin position="655"/>
        <end position="788"/>
    </location>
</feature>
<evidence type="ECO:0000259" key="14">
    <source>
        <dbReference type="PROSITE" id="PS50887"/>
    </source>
</evidence>
<evidence type="ECO:0000256" key="3">
    <source>
        <dbReference type="ARBA" id="ARBA00022553"/>
    </source>
</evidence>
<keyword evidence="8" id="KW-0067">ATP-binding</keyword>
<keyword evidence="7" id="KW-0418">Kinase</keyword>
<dbReference type="SUPFAM" id="SSF103190">
    <property type="entry name" value="Sensory domain-like"/>
    <property type="match status" value="1"/>
</dbReference>
<dbReference type="InterPro" id="IPR029787">
    <property type="entry name" value="Nucleotide_cyclase"/>
</dbReference>
<dbReference type="GO" id="GO:0000160">
    <property type="term" value="P:phosphorelay signal transduction system"/>
    <property type="evidence" value="ECO:0007669"/>
    <property type="project" value="UniProtKB-KW"/>
</dbReference>
<gene>
    <name evidence="15" type="ORF">AYR66_08575</name>
</gene>
<dbReference type="Pfam" id="PF00989">
    <property type="entry name" value="PAS"/>
    <property type="match status" value="1"/>
</dbReference>
<feature type="domain" description="PAS" evidence="13">
    <location>
        <begin position="372"/>
        <end position="425"/>
    </location>
</feature>
<dbReference type="Pfam" id="PF08448">
    <property type="entry name" value="PAS_4"/>
    <property type="match status" value="1"/>
</dbReference>
<evidence type="ECO:0000256" key="9">
    <source>
        <dbReference type="ARBA" id="ARBA00022989"/>
    </source>
</evidence>
<evidence type="ECO:0000313" key="15">
    <source>
        <dbReference type="EMBL" id="OWW19562.1"/>
    </source>
</evidence>
<feature type="transmembrane region" description="Helical" evidence="12">
    <location>
        <begin position="294"/>
        <end position="312"/>
    </location>
</feature>
<organism evidence="15 16">
    <name type="scientific">Noviherbaspirillum denitrificans</name>
    <dbReference type="NCBI Taxonomy" id="1968433"/>
    <lineage>
        <taxon>Bacteria</taxon>
        <taxon>Pseudomonadati</taxon>
        <taxon>Pseudomonadota</taxon>
        <taxon>Betaproteobacteria</taxon>
        <taxon>Burkholderiales</taxon>
        <taxon>Oxalobacteraceae</taxon>
        <taxon>Noviherbaspirillum</taxon>
    </lineage>
</organism>
<dbReference type="SMART" id="SM00091">
    <property type="entry name" value="PAS"/>
    <property type="match status" value="2"/>
</dbReference>
<dbReference type="Gene3D" id="3.30.450.20">
    <property type="entry name" value="PAS domain"/>
    <property type="match status" value="3"/>
</dbReference>
<reference evidence="15 16" key="1">
    <citation type="submission" date="2016-02" db="EMBL/GenBank/DDBJ databases">
        <authorList>
            <person name="Wen L."/>
            <person name="He K."/>
            <person name="Yang H."/>
        </authorList>
    </citation>
    <scope>NUCLEOTIDE SEQUENCE [LARGE SCALE GENOMIC DNA]</scope>
    <source>
        <strain evidence="15 16">TSA40</strain>
    </source>
</reference>
<feature type="domain" description="PAS" evidence="13">
    <location>
        <begin position="500"/>
        <end position="570"/>
    </location>
</feature>
<evidence type="ECO:0000256" key="10">
    <source>
        <dbReference type="ARBA" id="ARBA00023012"/>
    </source>
</evidence>
<dbReference type="SUPFAM" id="SSF55785">
    <property type="entry name" value="PYP-like sensor domain (PAS domain)"/>
    <property type="match status" value="2"/>
</dbReference>
<keyword evidence="6" id="KW-0547">Nucleotide-binding</keyword>
<dbReference type="AlphaFoldDB" id="A0A254TE20"/>
<dbReference type="GO" id="GO:0005524">
    <property type="term" value="F:ATP binding"/>
    <property type="evidence" value="ECO:0007669"/>
    <property type="project" value="UniProtKB-KW"/>
</dbReference>
<dbReference type="Pfam" id="PF00990">
    <property type="entry name" value="GGDEF"/>
    <property type="match status" value="1"/>
</dbReference>
<dbReference type="PROSITE" id="PS50112">
    <property type="entry name" value="PAS"/>
    <property type="match status" value="2"/>
</dbReference>
<evidence type="ECO:0008006" key="17">
    <source>
        <dbReference type="Google" id="ProtNLM"/>
    </source>
</evidence>
<evidence type="ECO:0000256" key="12">
    <source>
        <dbReference type="SAM" id="Phobius"/>
    </source>
</evidence>
<dbReference type="FunFam" id="3.30.70.270:FF:000001">
    <property type="entry name" value="Diguanylate cyclase domain protein"/>
    <property type="match status" value="1"/>
</dbReference>
<dbReference type="RefSeq" id="WP_088706470.1">
    <property type="nucleotide sequence ID" value="NZ_LSTO01000001.1"/>
</dbReference>
<dbReference type="CDD" id="cd00130">
    <property type="entry name" value="PAS"/>
    <property type="match status" value="2"/>
</dbReference>
<accession>A0A254TE20</accession>
<keyword evidence="9 12" id="KW-1133">Transmembrane helix</keyword>
<keyword evidence="10" id="KW-0902">Two-component regulatory system</keyword>
<dbReference type="SUPFAM" id="SSF55073">
    <property type="entry name" value="Nucleotide cyclase"/>
    <property type="match status" value="1"/>
</dbReference>
<keyword evidence="3" id="KW-0597">Phosphoprotein</keyword>
<evidence type="ECO:0000256" key="4">
    <source>
        <dbReference type="ARBA" id="ARBA00022679"/>
    </source>
</evidence>
<keyword evidence="4" id="KW-0808">Transferase</keyword>
<dbReference type="InterPro" id="IPR052155">
    <property type="entry name" value="Biofilm_reg_signaling"/>
</dbReference>
<dbReference type="PROSITE" id="PS50887">
    <property type="entry name" value="GGDEF"/>
    <property type="match status" value="1"/>
</dbReference>
<dbReference type="GO" id="GO:0006355">
    <property type="term" value="P:regulation of DNA-templated transcription"/>
    <property type="evidence" value="ECO:0007669"/>
    <property type="project" value="InterPro"/>
</dbReference>
<name>A0A254TE20_9BURK</name>
<dbReference type="Proteomes" id="UP000197535">
    <property type="component" value="Unassembled WGS sequence"/>
</dbReference>
<dbReference type="Pfam" id="PF02743">
    <property type="entry name" value="dCache_1"/>
    <property type="match status" value="1"/>
</dbReference>
<sequence length="803" mass="89332">MEISSRIKALSLKTKLALYGTTVILLVVFSITTLALWAVRTDVQQNIAINQAALVDSVKDELDEKVTDRKRLITLAAGVFTASDLSSEQSVHEFVKARPTFQYHFDAIFVADKTGRIIYDVPELPGRRGNSVANRPYFKSVMQTGQAVVSEPLLGKTTKEPNIVFAAPIRSASGETVAMLGGILFLSRANFLGKLADAKIGQRGYFALVTKGENPTILMHASRDRIMTPVSDRKTSPHLWDALEGKEGTVEFINSRGVQGIYTFRGMESVPWLLFASYPSSEAYASLYERERQILALATVLALISGAMLWWFSRSLLAPLDKLTSTMRLQLRHPEYRTEPIHVQSEELSLLVSVYDELMDHKRQAEEVLRKSEKKFRGIIDRAGDAFVSLDVNGRVKEWNKQAEMSFGWTREEALGHALTALIMPAELSEKFVAGFSKTARTGIQSGKHQVELTAIARSGQKVPLEILVTTEQGEDGFVAHAFLRDISQRKAAEERIAYSERRLRTVTDNLPMLIGYIDKTQTVKFVNGMSERWLGIPPNEAINHHLSEVVGGHTYAILQPYLERALGGERVKFEFETTVRGISGFNQAVYVPDQEENGLIAGVYALTTDITSLKAVEQELLRLARFDSLTALPNRIQLREKLTEAISRSKRTRAAMAVMYLDIDHFKSINDTKGHAVGDQVLQQFARRLKQSVRETDFVARIAGDEFVIVLENLNFAEEAQLVAKKILLCASEAMAIDGSEMFVTTSIGIAFNQSEESDAAALLARADKALYVAKDAGRNAFYLECGHHILDDTPLSKVIPL</sequence>
<comment type="subcellular location">
    <subcellularLocation>
        <location evidence="1">Cell membrane</location>
        <topology evidence="1">Multi-pass membrane protein</topology>
    </subcellularLocation>
</comment>
<protein>
    <recommendedName>
        <fullName evidence="17">Diguanylate cyclase</fullName>
    </recommendedName>
</protein>
<dbReference type="SMART" id="SM00267">
    <property type="entry name" value="GGDEF"/>
    <property type="match status" value="1"/>
</dbReference>
<evidence type="ECO:0000256" key="1">
    <source>
        <dbReference type="ARBA" id="ARBA00004651"/>
    </source>
</evidence>
<keyword evidence="11 12" id="KW-0472">Membrane</keyword>
<dbReference type="CDD" id="cd12914">
    <property type="entry name" value="PDC1_DGC_like"/>
    <property type="match status" value="1"/>
</dbReference>
<dbReference type="PANTHER" id="PTHR44757">
    <property type="entry name" value="DIGUANYLATE CYCLASE DGCP"/>
    <property type="match status" value="1"/>
</dbReference>
<evidence type="ECO:0000256" key="7">
    <source>
        <dbReference type="ARBA" id="ARBA00022777"/>
    </source>
</evidence>
<evidence type="ECO:0000256" key="8">
    <source>
        <dbReference type="ARBA" id="ARBA00022840"/>
    </source>
</evidence>
<evidence type="ECO:0000256" key="6">
    <source>
        <dbReference type="ARBA" id="ARBA00022741"/>
    </source>
</evidence>
<dbReference type="GO" id="GO:0005886">
    <property type="term" value="C:plasma membrane"/>
    <property type="evidence" value="ECO:0007669"/>
    <property type="project" value="UniProtKB-SubCell"/>
</dbReference>
<dbReference type="InterPro" id="IPR035965">
    <property type="entry name" value="PAS-like_dom_sf"/>
</dbReference>
<keyword evidence="2" id="KW-1003">Cell membrane</keyword>
<dbReference type="CDD" id="cd01949">
    <property type="entry name" value="GGDEF"/>
    <property type="match status" value="1"/>
</dbReference>
<dbReference type="NCBIfam" id="TIGR00254">
    <property type="entry name" value="GGDEF"/>
    <property type="match status" value="1"/>
</dbReference>
<evidence type="ECO:0000259" key="13">
    <source>
        <dbReference type="PROSITE" id="PS50112"/>
    </source>
</evidence>
<keyword evidence="16" id="KW-1185">Reference proteome</keyword>
<evidence type="ECO:0000313" key="16">
    <source>
        <dbReference type="Proteomes" id="UP000197535"/>
    </source>
</evidence>
<evidence type="ECO:0000256" key="5">
    <source>
        <dbReference type="ARBA" id="ARBA00022692"/>
    </source>
</evidence>
<keyword evidence="5 12" id="KW-0812">Transmembrane</keyword>
<dbReference type="InterPro" id="IPR000014">
    <property type="entry name" value="PAS"/>
</dbReference>
<comment type="caution">
    <text evidence="15">The sequence shown here is derived from an EMBL/GenBank/DDBJ whole genome shotgun (WGS) entry which is preliminary data.</text>
</comment>
<feature type="transmembrane region" description="Helical" evidence="12">
    <location>
        <begin position="16"/>
        <end position="39"/>
    </location>
</feature>
<dbReference type="InterPro" id="IPR043128">
    <property type="entry name" value="Rev_trsase/Diguanyl_cyclase"/>
</dbReference>
<dbReference type="EMBL" id="LSTO01000001">
    <property type="protein sequence ID" value="OWW19562.1"/>
    <property type="molecule type" value="Genomic_DNA"/>
</dbReference>